<organism evidence="2 3">
    <name type="scientific">Vespula maculifrons</name>
    <name type="common">Eastern yellow jacket</name>
    <name type="synonym">Wasp</name>
    <dbReference type="NCBI Taxonomy" id="7453"/>
    <lineage>
        <taxon>Eukaryota</taxon>
        <taxon>Metazoa</taxon>
        <taxon>Ecdysozoa</taxon>
        <taxon>Arthropoda</taxon>
        <taxon>Hexapoda</taxon>
        <taxon>Insecta</taxon>
        <taxon>Pterygota</taxon>
        <taxon>Neoptera</taxon>
        <taxon>Endopterygota</taxon>
        <taxon>Hymenoptera</taxon>
        <taxon>Apocrita</taxon>
        <taxon>Aculeata</taxon>
        <taxon>Vespoidea</taxon>
        <taxon>Vespidae</taxon>
        <taxon>Vespinae</taxon>
        <taxon>Vespula</taxon>
    </lineage>
</organism>
<dbReference type="Proteomes" id="UP001607303">
    <property type="component" value="Unassembled WGS sequence"/>
</dbReference>
<dbReference type="EMBL" id="JAYRBN010000035">
    <property type="protein sequence ID" value="KAL2747611.1"/>
    <property type="molecule type" value="Genomic_DNA"/>
</dbReference>
<dbReference type="AlphaFoldDB" id="A0ABD2CR74"/>
<evidence type="ECO:0000256" key="1">
    <source>
        <dbReference type="SAM" id="MobiDB-lite"/>
    </source>
</evidence>
<comment type="caution">
    <text evidence="2">The sequence shown here is derived from an EMBL/GenBank/DDBJ whole genome shotgun (WGS) entry which is preliminary data.</text>
</comment>
<reference evidence="2 3" key="1">
    <citation type="journal article" date="2024" name="Ann. Entomol. Soc. Am.">
        <title>Genomic analyses of the southern and eastern yellowjacket wasps (Hymenoptera: Vespidae) reveal evolutionary signatures of social life.</title>
        <authorList>
            <person name="Catto M.A."/>
            <person name="Caine P.B."/>
            <person name="Orr S.E."/>
            <person name="Hunt B.G."/>
            <person name="Goodisman M.A.D."/>
        </authorList>
    </citation>
    <scope>NUCLEOTIDE SEQUENCE [LARGE SCALE GENOMIC DNA]</scope>
    <source>
        <strain evidence="2">232</strain>
        <tissue evidence="2">Head and thorax</tissue>
    </source>
</reference>
<keyword evidence="3" id="KW-1185">Reference proteome</keyword>
<sequence>MDQHWIEFAYGVESRSRVESRLVTLFAIGSSRSERVALGRSPFRVFSVTSASAGPLLNYPPIYFHWFERTEKETYRFVERKWKIQRKRKIKNDEEEEKEKKEENEEGDVKGEEKSGRK</sequence>
<feature type="compositionally biased region" description="Basic and acidic residues" evidence="1">
    <location>
        <begin position="98"/>
        <end position="118"/>
    </location>
</feature>
<evidence type="ECO:0000313" key="3">
    <source>
        <dbReference type="Proteomes" id="UP001607303"/>
    </source>
</evidence>
<gene>
    <name evidence="2" type="ORF">V1477_004303</name>
</gene>
<name>A0ABD2CR74_VESMC</name>
<feature type="region of interest" description="Disordered" evidence="1">
    <location>
        <begin position="86"/>
        <end position="118"/>
    </location>
</feature>
<accession>A0ABD2CR74</accession>
<protein>
    <submittedName>
        <fullName evidence="2">Uncharacterized protein</fullName>
    </submittedName>
</protein>
<proteinExistence type="predicted"/>
<evidence type="ECO:0000313" key="2">
    <source>
        <dbReference type="EMBL" id="KAL2747611.1"/>
    </source>
</evidence>